<sequence length="279" mass="31958">MEGIWSEEKSPWEVLDISENADQMQIKKAYHKAALRLHPDRNIDRDTTEEFLLVQKAYEILSSKTPFTPSKGFDLHASFATMFSSLLMVHAFHLNLNLEDIWSCEEKEFLLEDFGPCLVCLGTGRRSPSTLCQDCFGISRFSGEDCGSCFGNGFKHQKERTCEFCLGKGKAKSEKRLCLELGPNLQDRQRYSLSSCFSICEIFVEEHPIYKRKGELDLEIFVDIEENKTNKFDLEFLGGDRLKFFASKNQSKKGCSLLLRGRGLRTKDGVRGNIRVHLR</sequence>
<dbReference type="Gene3D" id="2.10.230.10">
    <property type="entry name" value="Heat shock protein DnaJ, cysteine-rich domain"/>
    <property type="match status" value="1"/>
</dbReference>
<dbReference type="InterPro" id="IPR036869">
    <property type="entry name" value="J_dom_sf"/>
</dbReference>
<dbReference type="SUPFAM" id="SSF46565">
    <property type="entry name" value="Chaperone J-domain"/>
    <property type="match status" value="1"/>
</dbReference>
<organismHost>
    <name type="scientific">Acanthamoeba</name>
    <dbReference type="NCBI Taxonomy" id="5754"/>
</organismHost>
<dbReference type="EMBL" id="GU071086">
    <property type="protein sequence ID" value="ADB04043.1"/>
    <property type="molecule type" value="Genomic_DNA"/>
</dbReference>
<dbReference type="Pfam" id="PF00226">
    <property type="entry name" value="DnaJ"/>
    <property type="match status" value="1"/>
</dbReference>
<dbReference type="GeneID" id="8746506"/>
<dbReference type="PANTHER" id="PTHR43096:SF10">
    <property type="entry name" value="CHAPERONE PROTEIN DNAJ A6, CHLOROPLASTIC"/>
    <property type="match status" value="1"/>
</dbReference>
<keyword evidence="3" id="KW-1185">Reference proteome</keyword>
<reference evidence="2 3" key="1">
    <citation type="journal article" date="2009" name="Proc. Natl. Acad. Sci. U.S.A.">
        <title>Giant Marseillevirus highlights the role of amoebae as a melting pot in emergence of chimeric microorganisms.</title>
        <authorList>
            <person name="Boyer M."/>
            <person name="Yutin N."/>
            <person name="Pagnier I."/>
            <person name="Barrassi L."/>
            <person name="Fournous G."/>
            <person name="Espinosa L."/>
            <person name="Robert C."/>
            <person name="Azza S."/>
            <person name="Sun S."/>
            <person name="Rossmann M.G."/>
            <person name="Suzan-Monti M."/>
            <person name="La Scola B."/>
            <person name="Koonin E.V."/>
            <person name="Raoult D."/>
        </authorList>
    </citation>
    <scope>NUCLEOTIDE SEQUENCE [LARGE SCALE GENOMIC DNA]</scope>
    <source>
        <strain evidence="2 3">T19</strain>
    </source>
</reference>
<dbReference type="InterPro" id="IPR001623">
    <property type="entry name" value="DnaJ_domain"/>
</dbReference>
<dbReference type="GO" id="GO:0051082">
    <property type="term" value="F:unfolded protein binding"/>
    <property type="evidence" value="ECO:0007669"/>
    <property type="project" value="TreeGrafter"/>
</dbReference>
<dbReference type="PANTHER" id="PTHR43096">
    <property type="entry name" value="DNAJ HOMOLOG 1, MITOCHONDRIAL-RELATED"/>
    <property type="match status" value="1"/>
</dbReference>
<accession>D2XAR6</accession>
<evidence type="ECO:0000313" key="2">
    <source>
        <dbReference type="EMBL" id="ADB04043.1"/>
    </source>
</evidence>
<dbReference type="Gene3D" id="2.60.260.20">
    <property type="entry name" value="Urease metallochaperone UreE, N-terminal domain"/>
    <property type="match status" value="1"/>
</dbReference>
<dbReference type="GO" id="GO:0042026">
    <property type="term" value="P:protein refolding"/>
    <property type="evidence" value="ECO:0007669"/>
    <property type="project" value="TreeGrafter"/>
</dbReference>
<dbReference type="PRINTS" id="PR00625">
    <property type="entry name" value="JDOMAIN"/>
</dbReference>
<dbReference type="OrthoDB" id="16978at10239"/>
<feature type="domain" description="J" evidence="1">
    <location>
        <begin position="10"/>
        <end position="77"/>
    </location>
</feature>
<proteinExistence type="predicted"/>
<evidence type="ECO:0000313" key="3">
    <source>
        <dbReference type="Proteomes" id="UP000029780"/>
    </source>
</evidence>
<organism evidence="2 3">
    <name type="scientific">Marseillevirus marseillevirus</name>
    <name type="common">GBM</name>
    <dbReference type="NCBI Taxonomy" id="694581"/>
    <lineage>
        <taxon>Viruses</taxon>
        <taxon>Varidnaviria</taxon>
        <taxon>Bamfordvirae</taxon>
        <taxon>Nucleocytoviricota</taxon>
        <taxon>Megaviricetes</taxon>
        <taxon>Pimascovirales</taxon>
        <taxon>Pimascovirales incertae sedis</taxon>
        <taxon>Marseilleviridae</taxon>
        <taxon>Marseillevirus</taxon>
        <taxon>Marseillevirus massiliense</taxon>
    </lineage>
</organism>
<dbReference type="SMART" id="SM00271">
    <property type="entry name" value="DnaJ"/>
    <property type="match status" value="1"/>
</dbReference>
<dbReference type="KEGG" id="vg:8746506"/>
<dbReference type="PROSITE" id="PS50076">
    <property type="entry name" value="DNAJ_2"/>
    <property type="match status" value="1"/>
</dbReference>
<dbReference type="RefSeq" id="YP_003407005.1">
    <property type="nucleotide sequence ID" value="NC_013756.1"/>
</dbReference>
<name>D2XAR6_GBMV</name>
<gene>
    <name evidence="2" type="ORF">MAR_ORF269</name>
</gene>
<dbReference type="CDD" id="cd06257">
    <property type="entry name" value="DnaJ"/>
    <property type="match status" value="1"/>
</dbReference>
<dbReference type="Gene3D" id="1.10.287.110">
    <property type="entry name" value="DnaJ domain"/>
    <property type="match status" value="1"/>
</dbReference>
<evidence type="ECO:0000259" key="1">
    <source>
        <dbReference type="PROSITE" id="PS50076"/>
    </source>
</evidence>
<protein>
    <submittedName>
        <fullName evidence="2">Chaperone protein DnaJ</fullName>
    </submittedName>
</protein>
<dbReference type="Proteomes" id="UP000029780">
    <property type="component" value="Segment"/>
</dbReference>